<keyword evidence="2" id="KW-1185">Reference proteome</keyword>
<dbReference type="Proteomes" id="UP001239111">
    <property type="component" value="Chromosome 4"/>
</dbReference>
<sequence>MDSSMEPTEGWHKNDNGPQFNQEYEYRDFLNCENEQITDFDESMYNEEQPYESQSRTSWHNHSRGLYTRHSQNERTDQYVGLEVENRHSFGSHQPHRRGSERRMKRVEEAFRRDWSPSERHDNTHNSEEFWIPPNERVTQPQERSEADCHDWCNELDSRYSAKSADQYHWVSKSYQSTRLERQRGREDTGGSRIRSRSSFRSRGRGRGNFERSSPIRDIREDRRRSQTPPCERRQQIDEQYEHKRFDTHYEPEGHYSSSFVRKRRGTNESYDPSDRYRPSTSFRGRVMRERGRGRGSFRPSYRARGRGRYESVRSPIKDRIGIRRGPRTPSPENRSRVERRTHERESIEIRNDREPRISSNNDEECCNRLETRLEIKRGPRTPSPERSPRGEKHFGEEEPMETLYDRNTKPNIGEELRDRLKSKRGPRTPSRERSLEVGRQICEKKSIDLQPEKETGTSTSVDQEFLDCLKIGKGPRTPPLEESSETDEQINGSDSIEMRYDRRICQPPNKVNERHDHRHITNRNNHLIFPASPREQIKEKEGDVDVISHTLEANPACERMGNERLPQGPSFGPSLEQNNQIKLDLSKKQNEREARNISKLPGRGLNFDDRIAHINHTEASTSSDRSSDGRNLEIEKSRILSECVLPLPPISRGRCGKKEQEIGKYESSESSKICSKSKPINKDEAIKSTPWVPISERVQYREEQVMAKPDQIGDRIDIEMDQSLDTLAKEQRNTLTRGELRDSIPPPDHYCVLKRKEECKSEVKDFTPKSQQESCIGRFQKETVHKSRAPTSKRSSPPEEEPYVPKKLEKPCEKIFCAQEENITNIMNSSTNPCQHSTSERRRGSLERVKEFSKVNGRSKRNSTDDARITQAVPTTITTSSDDQESSVPLSDRIFQEHEKTEERYNLALERVKKYEQRNPGSVAHDKDESNEPWVPLSERRNQRKEPDKTRESSDSRDDPEFRRCRTPPDGRFGKKERQYPRKRLNSEDSKKRKRSIDRDADISADETRSEEHYHASLKDRNPDSLEESRFHFFDDAKDVGKSQVLNERDMQEPVTDLSSDVMPSTSENRYSDVDIRDERTNQDCSTEIGPEQTQVSIDENSEATEVPLKGNCSMDSSEEDIEIFLTESDKIINFGDLDPEPTGNMHETGQYKVDTSEIGIKKGKPRPLRRRKTLSYDGEVVPSSIKLEFAVKRENVRPKKEPNADCDPIVHTDRARQFASLLILLKREIKEGTNVRLIIPEYINSSDLLEMTYRFESRNAVTDEKEVSIFFVRFLVSTEKGLDFTINYKSLFSDNIINIRKLCDTYTSEKNDLSSENGVLKKFTIYTNVCLNSSLLGKRGLNVVEGNSPNCRKILVGENCEVFQKIPNQVLSRLANILVGAINKPKPANFTPFLKTYHVALVREKVVNLEGIKKKVGDCTGFFHEDFIHDRNLSQSAKELRHYILCLLKRDSFPEDLRMNLPEPFGQEFVNSYSLLNIKANLDGLESPVADFLGRLEFERFSNNVEEVLLAETGVELKFLENESVLTSMESCLLELIKSGEDLTDCWLDAMRGAMSQKVVIDNHLYSSQIDVDFQKHDLLSKLEHRIFGASSGRRLAIQTNHAFLISTMIQQVASQYLDMSEDGYCCMKIKVEFSSDLIRHIRNLVRFSLVNVLVLDCSHDSLNIENMKSIFQDLTRDLDSVPVETFKKIIIVGSDITLPWMLKSVADDFLFCVPGGIERLSEKSQSEVLQLDDIEIRGNNVKLRELLNRESIMNLLRDPQILTQVLTSKLMINDIVPALPLYDQETYISRRINLRVVIDTNILKEPITDVFIIKGIDKADLKDYCATDEIVYNVEEISTETLGVRLIALSEDDVVPDVDKLIEDGPRNIHLMDHKKGYLVWLHTIGSISSLIPYRIENIPDSLDPSVFPNSLVLKRSKPRILIICGESGMGKSSYLHEMASSELHSASRVWRLKVNFSTDYFKEQDDSYFNDVKSTVAYIKERLECSKFLQELFSICALGKSNLKVTLFLDGFDELPSDLVGLASRIMLQLQKSFIENIYVTVRPGPNRQHLESKLGIFSHNLDAFTQDEECQLLTSCWRKKLKIQTNQPALERSIRESLSVFHLVFKRFDIEGNLAFYPLFLKMLAEIHKDCMKESYENSSLVNNIFDLYKNYVQSTYPRIFFREIVSKKSLQRLLPASVHASLEIDKDGSDGISSLELPDQLCHITFAEFAVADWLKTQASHQNQSPVKILQCIDSVVDSTSPVFLNSVKSVFNLKDHDCFRSFVSLSAAEDRARFLRALMMSENQDWILTTDYKTPLHHAVENNSVQSVKLLLELQDPHHGKLNDHVDTKYLPNVDLKLVNFVDRVAEGKRAVQLAANNGNMEMVCDVVLAGADLSSLEIDFLRRLSNYVARELSSLEPLEEHKLRVIAEKLFVIMPHIGSDATDRKELYPKLLPYFCARGLLEIVRSLMDAIDDHKERNKLLQEKYLDKTPLDYVNESLTLMDDLQRRDIIKYLLEEIELEIKVRDPFYLHRVLHAAVKVNHPKTFKYFVGQYPGGYMGFLESSLRSDDFDVVNFLVYYDQEMKACKIRNSILHTAVRLNVDVKMIEFIINKSSVDVTNNLRETPLCVAIKSKAHISVVKYLISLGANVNLEDEEGLCPWCYILVEGSQYSTREQDELMQFLMDMNQSLILPPPRNLDYDYDRKRLDIIRKFEYFKSPIDFNIDYQTEGVPRLHLAIKSNKIEDWNWCKFLIVHGADVKLKDVRGKTPLHIAIEYSREELAKFLLQYGAIFDEPDDNGNTPVQLLVNLSNDSSEQSATYSMWKSLIGCCDAKGRTLLHAAAETNNTVAIQRMIAVVQLRELIDFDARDIDGNASIHLAARKDHDHAIELLISGGANYDIKDYLRKTPLKLAKEANEFSLSVPLLESVGELFRLVKSDNEDSIKKAEIYAENNHLIINARDSYGMTALHWAVQFSDNANIVRSLIEKSSSVLNVVDHRKRSALHYAVLKDRFKCTKTLLELGAAVDLLDEEGRRPSDIEDGANRSVQIIREFLENKTTPLHFDV</sequence>
<comment type="caution">
    <text evidence="1">The sequence shown here is derived from an EMBL/GenBank/DDBJ whole genome shotgun (WGS) entry which is preliminary data.</text>
</comment>
<organism evidence="1 2">
    <name type="scientific">Eretmocerus hayati</name>
    <dbReference type="NCBI Taxonomy" id="131215"/>
    <lineage>
        <taxon>Eukaryota</taxon>
        <taxon>Metazoa</taxon>
        <taxon>Ecdysozoa</taxon>
        <taxon>Arthropoda</taxon>
        <taxon>Hexapoda</taxon>
        <taxon>Insecta</taxon>
        <taxon>Pterygota</taxon>
        <taxon>Neoptera</taxon>
        <taxon>Endopterygota</taxon>
        <taxon>Hymenoptera</taxon>
        <taxon>Apocrita</taxon>
        <taxon>Proctotrupomorpha</taxon>
        <taxon>Chalcidoidea</taxon>
        <taxon>Aphelinidae</taxon>
        <taxon>Aphelininae</taxon>
        <taxon>Eretmocerus</taxon>
    </lineage>
</organism>
<proteinExistence type="predicted"/>
<protein>
    <submittedName>
        <fullName evidence="1">Uncharacterized protein</fullName>
    </submittedName>
</protein>
<reference evidence="1" key="1">
    <citation type="submission" date="2023-04" db="EMBL/GenBank/DDBJ databases">
        <title>A chromosome-level genome assembly of the parasitoid wasp Eretmocerus hayati.</title>
        <authorList>
            <person name="Zhong Y."/>
            <person name="Liu S."/>
            <person name="Liu Y."/>
        </authorList>
    </citation>
    <scope>NUCLEOTIDE SEQUENCE</scope>
    <source>
        <strain evidence="1">ZJU_SS_LIU_2023</strain>
    </source>
</reference>
<name>A0ACC2N2D4_9HYME</name>
<evidence type="ECO:0000313" key="2">
    <source>
        <dbReference type="Proteomes" id="UP001239111"/>
    </source>
</evidence>
<evidence type="ECO:0000313" key="1">
    <source>
        <dbReference type="EMBL" id="KAJ8665196.1"/>
    </source>
</evidence>
<gene>
    <name evidence="1" type="ORF">QAD02_006858</name>
</gene>
<accession>A0ACC2N2D4</accession>
<dbReference type="EMBL" id="CM056744">
    <property type="protein sequence ID" value="KAJ8665196.1"/>
    <property type="molecule type" value="Genomic_DNA"/>
</dbReference>